<proteinExistence type="predicted"/>
<organism evidence="1 2">
    <name type="scientific">Streblomastix strix</name>
    <dbReference type="NCBI Taxonomy" id="222440"/>
    <lineage>
        <taxon>Eukaryota</taxon>
        <taxon>Metamonada</taxon>
        <taxon>Preaxostyla</taxon>
        <taxon>Oxymonadida</taxon>
        <taxon>Streblomastigidae</taxon>
        <taxon>Streblomastix</taxon>
    </lineage>
</organism>
<protein>
    <submittedName>
        <fullName evidence="1">Uncharacterized protein</fullName>
    </submittedName>
</protein>
<dbReference type="EMBL" id="SNRW01008866">
    <property type="protein sequence ID" value="KAA6378867.1"/>
    <property type="molecule type" value="Genomic_DNA"/>
</dbReference>
<evidence type="ECO:0000313" key="2">
    <source>
        <dbReference type="Proteomes" id="UP000324800"/>
    </source>
</evidence>
<dbReference type="AlphaFoldDB" id="A0A5J4V8N5"/>
<dbReference type="InterPro" id="IPR036028">
    <property type="entry name" value="SH3-like_dom_sf"/>
</dbReference>
<sequence>MTLFEVLSDYTPDDDDSFLPVKKGQHVVKLANPFPGHYTCSDGQRNGQVPVVHLKLTDPLTQHPFFPDLFLSDEWQFVTEVRPKDWRHIVLCSEMNDKGEVCTKDFRYDQINKLKRNGSDVTKRLHHTCEFQLPGSFHKKTSIQITEYMLFMMFIDFMASARLSFRAATADKFWNLIYSAMRLSRLKKDIPVEKLFPKPTRQSVSNKLIDIANQAIIRQLQAM</sequence>
<dbReference type="Proteomes" id="UP000324800">
    <property type="component" value="Unassembled WGS sequence"/>
</dbReference>
<gene>
    <name evidence="1" type="ORF">EZS28_025606</name>
</gene>
<accession>A0A5J4V8N5</accession>
<reference evidence="1 2" key="1">
    <citation type="submission" date="2019-03" db="EMBL/GenBank/DDBJ databases">
        <title>Single cell metagenomics reveals metabolic interactions within the superorganism composed of flagellate Streblomastix strix and complex community of Bacteroidetes bacteria on its surface.</title>
        <authorList>
            <person name="Treitli S.C."/>
            <person name="Kolisko M."/>
            <person name="Husnik F."/>
            <person name="Keeling P."/>
            <person name="Hampl V."/>
        </authorList>
    </citation>
    <scope>NUCLEOTIDE SEQUENCE [LARGE SCALE GENOMIC DNA]</scope>
    <source>
        <strain evidence="1">ST1C</strain>
    </source>
</reference>
<evidence type="ECO:0000313" key="1">
    <source>
        <dbReference type="EMBL" id="KAA6378867.1"/>
    </source>
</evidence>
<dbReference type="SUPFAM" id="SSF50044">
    <property type="entry name" value="SH3-domain"/>
    <property type="match status" value="1"/>
</dbReference>
<name>A0A5J4V8N5_9EUKA</name>
<comment type="caution">
    <text evidence="1">The sequence shown here is derived from an EMBL/GenBank/DDBJ whole genome shotgun (WGS) entry which is preliminary data.</text>
</comment>